<protein>
    <recommendedName>
        <fullName evidence="3">DUF4371 domain-containing protein</fullName>
    </recommendedName>
</protein>
<evidence type="ECO:0000313" key="1">
    <source>
        <dbReference type="EMBL" id="KAJ8893537.1"/>
    </source>
</evidence>
<keyword evidence="2" id="KW-1185">Reference proteome</keyword>
<dbReference type="EMBL" id="JARBHB010000002">
    <property type="protein sequence ID" value="KAJ8893537.1"/>
    <property type="molecule type" value="Genomic_DNA"/>
</dbReference>
<evidence type="ECO:0000313" key="2">
    <source>
        <dbReference type="Proteomes" id="UP001159363"/>
    </source>
</evidence>
<proteinExistence type="predicted"/>
<dbReference type="Proteomes" id="UP001159363">
    <property type="component" value="Chromosome 2"/>
</dbReference>
<dbReference type="PANTHER" id="PTHR45913:SF21">
    <property type="entry name" value="DUF4371 DOMAIN-CONTAINING PROTEIN"/>
    <property type="match status" value="1"/>
</dbReference>
<sequence>MSCSKYRGVDTENRQFKTERTDQYRFSMVGVCNLKRHHESNHKKFHSKFPCDSSLRQRKINSMLLSHKQGSSMIRGGSSAQDKRTEASLRVSWILCRNIIPFTYAEVVKDCMLQSVKKKKKKKKPLSNDTTTRFCNEPANNISCNNCFSLTADKSTDMSDIAQLSVFVRFFNGERFLEELLELMPLYGGTIGFFFSKLLASKSVSNTNIVSVVTDGAPAMASEKEGLVGKLKQINSCIIPYQSIIHNTVLCAKLSKDPPPPLIIDNCKTRSALTHRNIKQFLNDFDSEFKDVLLYNNVCWLSKGQMLKRVWGLRKEIVIFLELMDTSEKRDNFLNLLRDLNQLARLSFFVDILPYLMQ</sequence>
<dbReference type="PANTHER" id="PTHR45913">
    <property type="entry name" value="EPM2A-INTERACTING PROTEIN 1"/>
    <property type="match status" value="1"/>
</dbReference>
<comment type="caution">
    <text evidence="1">The sequence shown here is derived from an EMBL/GenBank/DDBJ whole genome shotgun (WGS) entry which is preliminary data.</text>
</comment>
<reference evidence="1 2" key="1">
    <citation type="submission" date="2023-02" db="EMBL/GenBank/DDBJ databases">
        <title>LHISI_Scaffold_Assembly.</title>
        <authorList>
            <person name="Stuart O.P."/>
            <person name="Cleave R."/>
            <person name="Magrath M.J.L."/>
            <person name="Mikheyev A.S."/>
        </authorList>
    </citation>
    <scope>NUCLEOTIDE SEQUENCE [LARGE SCALE GENOMIC DNA]</scope>
    <source>
        <strain evidence="1">Daus_M_001</strain>
        <tissue evidence="1">Leg muscle</tissue>
    </source>
</reference>
<name>A0ABQ9IA50_9NEOP</name>
<gene>
    <name evidence="1" type="ORF">PR048_006135</name>
</gene>
<accession>A0ABQ9IA50</accession>
<evidence type="ECO:0008006" key="3">
    <source>
        <dbReference type="Google" id="ProtNLM"/>
    </source>
</evidence>
<organism evidence="1 2">
    <name type="scientific">Dryococelus australis</name>
    <dbReference type="NCBI Taxonomy" id="614101"/>
    <lineage>
        <taxon>Eukaryota</taxon>
        <taxon>Metazoa</taxon>
        <taxon>Ecdysozoa</taxon>
        <taxon>Arthropoda</taxon>
        <taxon>Hexapoda</taxon>
        <taxon>Insecta</taxon>
        <taxon>Pterygota</taxon>
        <taxon>Neoptera</taxon>
        <taxon>Polyneoptera</taxon>
        <taxon>Phasmatodea</taxon>
        <taxon>Verophasmatodea</taxon>
        <taxon>Anareolatae</taxon>
        <taxon>Phasmatidae</taxon>
        <taxon>Eurycanthinae</taxon>
        <taxon>Dryococelus</taxon>
    </lineage>
</organism>